<accession>A0A9E5MG49</accession>
<feature type="domain" description="TonB-dependent receptor-like beta-barrel" evidence="16">
    <location>
        <begin position="289"/>
        <end position="774"/>
    </location>
</feature>
<dbReference type="PROSITE" id="PS01156">
    <property type="entry name" value="TONB_DEPENDENT_REC_2"/>
    <property type="match status" value="1"/>
</dbReference>
<dbReference type="InterPro" id="IPR036942">
    <property type="entry name" value="Beta-barrel_TonB_sf"/>
</dbReference>
<evidence type="ECO:0000259" key="16">
    <source>
        <dbReference type="Pfam" id="PF00593"/>
    </source>
</evidence>
<keyword evidence="19" id="KW-1185">Reference proteome</keyword>
<evidence type="ECO:0000256" key="12">
    <source>
        <dbReference type="PROSITE-ProRule" id="PRU01360"/>
    </source>
</evidence>
<evidence type="ECO:0000256" key="2">
    <source>
        <dbReference type="ARBA" id="ARBA00022448"/>
    </source>
</evidence>
<dbReference type="Gene3D" id="2.40.170.20">
    <property type="entry name" value="TonB-dependent receptor, beta-barrel domain"/>
    <property type="match status" value="1"/>
</dbReference>
<protein>
    <submittedName>
        <fullName evidence="18">TonB-dependent receptor</fullName>
    </submittedName>
</protein>
<reference evidence="18" key="1">
    <citation type="submission" date="2020-03" db="EMBL/GenBank/DDBJ databases">
        <authorList>
            <person name="Guo F."/>
        </authorList>
    </citation>
    <scope>NUCLEOTIDE SEQUENCE</scope>
    <source>
        <strain evidence="18">JCM 30134</strain>
    </source>
</reference>
<dbReference type="InterPro" id="IPR012910">
    <property type="entry name" value="Plug_dom"/>
</dbReference>
<evidence type="ECO:0000256" key="5">
    <source>
        <dbReference type="ARBA" id="ARBA00022692"/>
    </source>
</evidence>
<dbReference type="PANTHER" id="PTHR32552">
    <property type="entry name" value="FERRICHROME IRON RECEPTOR-RELATED"/>
    <property type="match status" value="1"/>
</dbReference>
<keyword evidence="2 12" id="KW-0813">Transport</keyword>
<feature type="short sequence motif" description="TonB C-terminal box" evidence="13">
    <location>
        <begin position="809"/>
        <end position="826"/>
    </location>
</feature>
<keyword evidence="7" id="KW-0408">Iron</keyword>
<evidence type="ECO:0000256" key="7">
    <source>
        <dbReference type="ARBA" id="ARBA00023004"/>
    </source>
</evidence>
<dbReference type="Pfam" id="PF00593">
    <property type="entry name" value="TonB_dep_Rec_b-barrel"/>
    <property type="match status" value="1"/>
</dbReference>
<dbReference type="Proteomes" id="UP000787472">
    <property type="component" value="Unassembled WGS sequence"/>
</dbReference>
<keyword evidence="4" id="KW-0410">Iron transport</keyword>
<evidence type="ECO:0000256" key="9">
    <source>
        <dbReference type="ARBA" id="ARBA00023077"/>
    </source>
</evidence>
<evidence type="ECO:0000256" key="13">
    <source>
        <dbReference type="PROSITE-ProRule" id="PRU10144"/>
    </source>
</evidence>
<evidence type="ECO:0000256" key="15">
    <source>
        <dbReference type="SAM" id="SignalP"/>
    </source>
</evidence>
<comment type="similarity">
    <text evidence="12 14">Belongs to the TonB-dependent receptor family.</text>
</comment>
<evidence type="ECO:0000256" key="4">
    <source>
        <dbReference type="ARBA" id="ARBA00022496"/>
    </source>
</evidence>
<dbReference type="Pfam" id="PF07715">
    <property type="entry name" value="Plug"/>
    <property type="match status" value="1"/>
</dbReference>
<evidence type="ECO:0000256" key="14">
    <source>
        <dbReference type="RuleBase" id="RU003357"/>
    </source>
</evidence>
<keyword evidence="18" id="KW-0675">Receptor</keyword>
<evidence type="ECO:0000256" key="10">
    <source>
        <dbReference type="ARBA" id="ARBA00023136"/>
    </source>
</evidence>
<evidence type="ECO:0000256" key="1">
    <source>
        <dbReference type="ARBA" id="ARBA00004571"/>
    </source>
</evidence>
<feature type="domain" description="TonB-dependent receptor plug" evidence="17">
    <location>
        <begin position="51"/>
        <end position="158"/>
    </location>
</feature>
<dbReference type="SUPFAM" id="SSF56935">
    <property type="entry name" value="Porins"/>
    <property type="match status" value="1"/>
</dbReference>
<dbReference type="InterPro" id="IPR000531">
    <property type="entry name" value="Beta-barrel_TonB"/>
</dbReference>
<feature type="chain" id="PRO_5039569934" evidence="15">
    <location>
        <begin position="29"/>
        <end position="826"/>
    </location>
</feature>
<sequence length="826" mass="89488">MPAKDFSQSMLATAVAMVSGLMGANVFAQDNTAFTLEEIVVYAQKREQTMLEVPVSVSSYSTEALDRAQVRDVGDLQQVSPSLSVNASSGGSESIFAIRGIGTAGNNAGLEQSVGVFIDGVYRGRPGSALSDYVDVEGIEVLKGPQGTLFGRNTSAGVISVRTAQPSYEAAAGVDVSAGDEGYFQTKTFATGALVDDVLAYRVAASYQQKDGYIHDVSLGEDYNDRDRYSLRGQLLWDIDESMTLRVIADYSESEEWCCAGVPVFQGPTGGVIAALGGTTLAGESGTYGGAPGTYVDSFKRKTVTHSGVENDMEDWGLSGEFNWEFAHTQLTVIGAYRQFEDRAFNDADATGIALLNQEKSQQIDEQSLEIRLASTGAQTVDWMGGFYYFNQDIDYQHPLYFGEDTRAYYDTLLNGAAGLPLVSVIEAGLGMAPGTLMSSEDYTSTETDYNSESAALFGQATWNVTEKLGLTLGLRYSREEKTGDYHWDGQHPYGDLSGAAINTGLVNALTPSFGATIANAYAAALTPVAQGLQFGSPYDDFSSTYDDDNLSGTVSVNYLWSDEFSTYARFAQGYKSGGLNMDRTAGGASGGNRTPNPDAPLFDPEQVTSFEVGVKSRLMNGMLQLNATLFYQTLEDFQANSFDGIAFVVRNAAEVEGKGLELDYIFQPSEHWLFTGGLVLQDIEYSDYPDGSATQTQKDNGFATQNLSGEPVVFTSDINYSGAISYTTDVASALQFTAATSYSYRSEYFTAQDNDPISEQDDYWLFNLSVGLGAQDQSWGVELWSKNVTDEEVYNIVYDAFSQANTYNAWVNEGRTFGLTGRLRF</sequence>
<evidence type="ECO:0000256" key="3">
    <source>
        <dbReference type="ARBA" id="ARBA00022452"/>
    </source>
</evidence>
<dbReference type="AlphaFoldDB" id="A0A9E5MG49"/>
<name>A0A9E5MG49_9GAMM</name>
<dbReference type="GO" id="GO:0009279">
    <property type="term" value="C:cell outer membrane"/>
    <property type="evidence" value="ECO:0007669"/>
    <property type="project" value="UniProtKB-SubCell"/>
</dbReference>
<evidence type="ECO:0000256" key="11">
    <source>
        <dbReference type="ARBA" id="ARBA00023237"/>
    </source>
</evidence>
<evidence type="ECO:0000313" key="19">
    <source>
        <dbReference type="Proteomes" id="UP000787472"/>
    </source>
</evidence>
<dbReference type="EMBL" id="JAAONZ010000001">
    <property type="protein sequence ID" value="NHO64221.1"/>
    <property type="molecule type" value="Genomic_DNA"/>
</dbReference>
<evidence type="ECO:0000259" key="17">
    <source>
        <dbReference type="Pfam" id="PF07715"/>
    </source>
</evidence>
<keyword evidence="8" id="KW-0406">Ion transport</keyword>
<keyword evidence="5 12" id="KW-0812">Transmembrane</keyword>
<feature type="signal peptide" evidence="15">
    <location>
        <begin position="1"/>
        <end position="28"/>
    </location>
</feature>
<dbReference type="GO" id="GO:0006826">
    <property type="term" value="P:iron ion transport"/>
    <property type="evidence" value="ECO:0007669"/>
    <property type="project" value="UniProtKB-KW"/>
</dbReference>
<keyword evidence="9 14" id="KW-0798">TonB box</keyword>
<evidence type="ECO:0000256" key="8">
    <source>
        <dbReference type="ARBA" id="ARBA00023065"/>
    </source>
</evidence>
<keyword evidence="11 12" id="KW-0998">Cell outer membrane</keyword>
<keyword evidence="6 15" id="KW-0732">Signal</keyword>
<comment type="subcellular location">
    <subcellularLocation>
        <location evidence="1 12">Cell outer membrane</location>
        <topology evidence="1 12">Multi-pass membrane protein</topology>
    </subcellularLocation>
</comment>
<dbReference type="RefSeq" id="WP_167181036.1">
    <property type="nucleotide sequence ID" value="NZ_JAAONZ010000001.1"/>
</dbReference>
<gene>
    <name evidence="18" type="ORF">G8770_01510</name>
</gene>
<dbReference type="PANTHER" id="PTHR32552:SF81">
    <property type="entry name" value="TONB-DEPENDENT OUTER MEMBRANE RECEPTOR"/>
    <property type="match status" value="1"/>
</dbReference>
<dbReference type="InterPro" id="IPR039426">
    <property type="entry name" value="TonB-dep_rcpt-like"/>
</dbReference>
<keyword evidence="10 12" id="KW-0472">Membrane</keyword>
<evidence type="ECO:0000313" key="18">
    <source>
        <dbReference type="EMBL" id="NHO64221.1"/>
    </source>
</evidence>
<dbReference type="PROSITE" id="PS52016">
    <property type="entry name" value="TONB_DEPENDENT_REC_3"/>
    <property type="match status" value="1"/>
</dbReference>
<evidence type="ECO:0000256" key="6">
    <source>
        <dbReference type="ARBA" id="ARBA00022729"/>
    </source>
</evidence>
<organism evidence="18 19">
    <name type="scientific">Pseudomaricurvus hydrocarbonicus</name>
    <dbReference type="NCBI Taxonomy" id="1470433"/>
    <lineage>
        <taxon>Bacteria</taxon>
        <taxon>Pseudomonadati</taxon>
        <taxon>Pseudomonadota</taxon>
        <taxon>Gammaproteobacteria</taxon>
        <taxon>Cellvibrionales</taxon>
        <taxon>Cellvibrionaceae</taxon>
        <taxon>Pseudomaricurvus</taxon>
    </lineage>
</organism>
<dbReference type="InterPro" id="IPR010917">
    <property type="entry name" value="TonB_rcpt_CS"/>
</dbReference>
<comment type="caution">
    <text evidence="18">The sequence shown here is derived from an EMBL/GenBank/DDBJ whole genome shotgun (WGS) entry which is preliminary data.</text>
</comment>
<proteinExistence type="inferred from homology"/>
<keyword evidence="3 12" id="KW-1134">Transmembrane beta strand</keyword>